<accession>A0AAU9INU1</accession>
<dbReference type="AlphaFoldDB" id="A0AAU9INU1"/>
<proteinExistence type="predicted"/>
<comment type="caution">
    <text evidence="1">The sequence shown here is derived from an EMBL/GenBank/DDBJ whole genome shotgun (WGS) entry which is preliminary data.</text>
</comment>
<dbReference type="EMBL" id="CAJZBQ010000018">
    <property type="protein sequence ID" value="CAG9317270.1"/>
    <property type="molecule type" value="Genomic_DNA"/>
</dbReference>
<sequence length="325" mass="37810">MGDSEKLVVYYSCFNYEVDPQEFPQLQSFRYSLLSLLGEDWLQSLQRELEFLNIRLAKYSLEVLIEIFLSIIQKSHSIDFAGFKQTFKYELSLNSVWTDKNQECAYLESLLNEFFIAAMSLPIDIELNRYEFKVLPSARVKSQLQPLVVAQEEVQNFASRVCKVLRRASLPLEAIIGPEMLASLSNYIDSLSNRVLSTFQVTSQVVTNIIEVNPFNLNVKVRVIQPARDFYNKAIEIWISLNEQLNPTDFVLSVKAKMGSCWTEKLLNPALHFYQIASEEWIKSKGIGIDYFTRRVNERLWEMWRQSIIEASKSFQEHMIPKTII</sequence>
<protein>
    <submittedName>
        <fullName evidence="1">Uncharacterized protein</fullName>
    </submittedName>
</protein>
<organism evidence="1 2">
    <name type="scientific">Blepharisma stoltei</name>
    <dbReference type="NCBI Taxonomy" id="1481888"/>
    <lineage>
        <taxon>Eukaryota</taxon>
        <taxon>Sar</taxon>
        <taxon>Alveolata</taxon>
        <taxon>Ciliophora</taxon>
        <taxon>Postciliodesmatophora</taxon>
        <taxon>Heterotrichea</taxon>
        <taxon>Heterotrichida</taxon>
        <taxon>Blepharismidae</taxon>
        <taxon>Blepharisma</taxon>
    </lineage>
</organism>
<evidence type="ECO:0000313" key="1">
    <source>
        <dbReference type="EMBL" id="CAG9317270.1"/>
    </source>
</evidence>
<keyword evidence="2" id="KW-1185">Reference proteome</keyword>
<gene>
    <name evidence="1" type="ORF">BSTOLATCC_MIC18523</name>
</gene>
<evidence type="ECO:0000313" key="2">
    <source>
        <dbReference type="Proteomes" id="UP001162131"/>
    </source>
</evidence>
<reference evidence="1" key="1">
    <citation type="submission" date="2021-09" db="EMBL/GenBank/DDBJ databases">
        <authorList>
            <consortium name="AG Swart"/>
            <person name="Singh M."/>
            <person name="Singh A."/>
            <person name="Seah K."/>
            <person name="Emmerich C."/>
        </authorList>
    </citation>
    <scope>NUCLEOTIDE SEQUENCE</scope>
    <source>
        <strain evidence="1">ATCC30299</strain>
    </source>
</reference>
<name>A0AAU9INU1_9CILI</name>
<dbReference type="Proteomes" id="UP001162131">
    <property type="component" value="Unassembled WGS sequence"/>
</dbReference>